<dbReference type="EMBL" id="CAJNOK010000767">
    <property type="protein sequence ID" value="CAF0774227.1"/>
    <property type="molecule type" value="Genomic_DNA"/>
</dbReference>
<evidence type="ECO:0000313" key="4">
    <source>
        <dbReference type="EMBL" id="CAF3555319.1"/>
    </source>
</evidence>
<dbReference type="Proteomes" id="UP000663829">
    <property type="component" value="Unassembled WGS sequence"/>
</dbReference>
<dbReference type="EMBL" id="CAJNOQ010000212">
    <property type="protein sequence ID" value="CAF0773010.1"/>
    <property type="molecule type" value="Genomic_DNA"/>
</dbReference>
<dbReference type="EMBL" id="CAJOBC010000212">
    <property type="protein sequence ID" value="CAF3555317.1"/>
    <property type="molecule type" value="Genomic_DNA"/>
</dbReference>
<evidence type="ECO:0000313" key="2">
    <source>
        <dbReference type="EMBL" id="CAF0774227.1"/>
    </source>
</evidence>
<name>A0A813QWE4_9BILA</name>
<dbReference type="EMBL" id="CAJOBA010000767">
    <property type="protein sequence ID" value="CAF3555319.1"/>
    <property type="molecule type" value="Genomic_DNA"/>
</dbReference>
<sequence length="467" mass="52680">MSTARITSTTTTTITIKKKDYKEPCEDLLECYIEYGLLCEFGYNESRYCLCEGSHYWSVAQHKCVRKGELNVPCEIDYQCHTEIGLVCDTPPGSSEKICICSASLYWSTDSNCGQTKIKHIINCKDEPHATTCLVLDDNNLYHMLTVRSVTKRELSFDWFLIDEKTLSNIESLSCGINNGTKYCFGLNKSLPHSLELAQFTYKGFHSIENIGGSNIGIPFALEDIGTVSAYVRDARGVLYRQVISDDEVLSPKNISTIVSSDAICYIRTSVNPPLTYCYALNAENTVIEFLEQSPNVWKSTLLGNTQDHIQHLPICNYIGLQKTYCFALLDNKQIQKNIFSSGQWGVWSPVGSKTFLTEPLFFTSKPNNASSADQTCYLLGIDINYELQLSENKNCAFVESWTEWTKIPTTVKFQQFQNVFRLRDDNMGAVGVSNQGIPYYIFLDPITKKFTSPSPAFSVKPVLFRP</sequence>
<dbReference type="Proteomes" id="UP000682733">
    <property type="component" value="Unassembled WGS sequence"/>
</dbReference>
<dbReference type="OrthoDB" id="9971985at2759"/>
<dbReference type="Proteomes" id="UP000681722">
    <property type="component" value="Unassembled WGS sequence"/>
</dbReference>
<organism evidence="1 5">
    <name type="scientific">Didymodactylos carnosus</name>
    <dbReference type="NCBI Taxonomy" id="1234261"/>
    <lineage>
        <taxon>Eukaryota</taxon>
        <taxon>Metazoa</taxon>
        <taxon>Spiralia</taxon>
        <taxon>Gnathifera</taxon>
        <taxon>Rotifera</taxon>
        <taxon>Eurotatoria</taxon>
        <taxon>Bdelloidea</taxon>
        <taxon>Philodinida</taxon>
        <taxon>Philodinidae</taxon>
        <taxon>Didymodactylos</taxon>
    </lineage>
</organism>
<accession>A0A813QWE4</accession>
<dbReference type="AlphaFoldDB" id="A0A813QWE4"/>
<keyword evidence="5" id="KW-1185">Reference proteome</keyword>
<gene>
    <name evidence="1" type="ORF">GPM918_LOCUS2034</name>
    <name evidence="2" type="ORF">OVA965_LOCUS3252</name>
    <name evidence="3" type="ORF">SRO942_LOCUS2034</name>
    <name evidence="4" type="ORF">TMI583_LOCUS3251</name>
</gene>
<protein>
    <submittedName>
        <fullName evidence="1">Uncharacterized protein</fullName>
    </submittedName>
</protein>
<evidence type="ECO:0000313" key="3">
    <source>
        <dbReference type="EMBL" id="CAF3555317.1"/>
    </source>
</evidence>
<dbReference type="Proteomes" id="UP000677228">
    <property type="component" value="Unassembled WGS sequence"/>
</dbReference>
<comment type="caution">
    <text evidence="1">The sequence shown here is derived from an EMBL/GenBank/DDBJ whole genome shotgun (WGS) entry which is preliminary data.</text>
</comment>
<evidence type="ECO:0000313" key="5">
    <source>
        <dbReference type="Proteomes" id="UP000663829"/>
    </source>
</evidence>
<proteinExistence type="predicted"/>
<reference evidence="1" key="1">
    <citation type="submission" date="2021-02" db="EMBL/GenBank/DDBJ databases">
        <authorList>
            <person name="Nowell W R."/>
        </authorList>
    </citation>
    <scope>NUCLEOTIDE SEQUENCE</scope>
</reference>
<evidence type="ECO:0000313" key="1">
    <source>
        <dbReference type="EMBL" id="CAF0773010.1"/>
    </source>
</evidence>